<dbReference type="OrthoDB" id="8079725at2"/>
<dbReference type="Proteomes" id="UP000317421">
    <property type="component" value="Unassembled WGS sequence"/>
</dbReference>
<accession>A0A5C6A760</accession>
<protein>
    <submittedName>
        <fullName evidence="1">Uncharacterized protein</fullName>
    </submittedName>
</protein>
<dbReference type="AlphaFoldDB" id="A0A5C6A760"/>
<sequence>MTEFRSFRAWLAGRFGNRSEAIKQGHINAAKIDQRKWSRLQTSFVQLNSGWNAHPVDPNATIAIEHNLLRLEIDCVFDDQNLDRGTQRFAISFPSCWRYRLSGTNDEGWYDGQCRFSGVAPQWGEFYEVKGDLRLDCPVLSWTAVADGPAKDSRHFLFYFKDETFECDALGWNREPVSRFEASQD</sequence>
<organism evidence="1 2">
    <name type="scientific">Botrimarina colliarenosi</name>
    <dbReference type="NCBI Taxonomy" id="2528001"/>
    <lineage>
        <taxon>Bacteria</taxon>
        <taxon>Pseudomonadati</taxon>
        <taxon>Planctomycetota</taxon>
        <taxon>Planctomycetia</taxon>
        <taxon>Pirellulales</taxon>
        <taxon>Lacipirellulaceae</taxon>
        <taxon>Botrimarina</taxon>
    </lineage>
</organism>
<name>A0A5C6A760_9BACT</name>
<evidence type="ECO:0000313" key="2">
    <source>
        <dbReference type="Proteomes" id="UP000317421"/>
    </source>
</evidence>
<reference evidence="1 2" key="1">
    <citation type="submission" date="2019-02" db="EMBL/GenBank/DDBJ databases">
        <title>Deep-cultivation of Planctomycetes and their phenomic and genomic characterization uncovers novel biology.</title>
        <authorList>
            <person name="Wiegand S."/>
            <person name="Jogler M."/>
            <person name="Boedeker C."/>
            <person name="Pinto D."/>
            <person name="Vollmers J."/>
            <person name="Rivas-Marin E."/>
            <person name="Kohn T."/>
            <person name="Peeters S.H."/>
            <person name="Heuer A."/>
            <person name="Rast P."/>
            <person name="Oberbeckmann S."/>
            <person name="Bunk B."/>
            <person name="Jeske O."/>
            <person name="Meyerdierks A."/>
            <person name="Storesund J.E."/>
            <person name="Kallscheuer N."/>
            <person name="Luecker S."/>
            <person name="Lage O.M."/>
            <person name="Pohl T."/>
            <person name="Merkel B.J."/>
            <person name="Hornburger P."/>
            <person name="Mueller R.-W."/>
            <person name="Bruemmer F."/>
            <person name="Labrenz M."/>
            <person name="Spormann A.M."/>
            <person name="Op Den Camp H."/>
            <person name="Overmann J."/>
            <person name="Amann R."/>
            <person name="Jetten M.S.M."/>
            <person name="Mascher T."/>
            <person name="Medema M.H."/>
            <person name="Devos D.P."/>
            <person name="Kaster A.-K."/>
            <person name="Ovreas L."/>
            <person name="Rohde M."/>
            <person name="Galperin M.Y."/>
            <person name="Jogler C."/>
        </authorList>
    </citation>
    <scope>NUCLEOTIDE SEQUENCE [LARGE SCALE GENOMIC DNA]</scope>
    <source>
        <strain evidence="1 2">Pla108</strain>
    </source>
</reference>
<proteinExistence type="predicted"/>
<dbReference type="EMBL" id="SJPR01000004">
    <property type="protein sequence ID" value="TWT95832.1"/>
    <property type="molecule type" value="Genomic_DNA"/>
</dbReference>
<dbReference type="RefSeq" id="WP_146445646.1">
    <property type="nucleotide sequence ID" value="NZ_SJPR01000004.1"/>
</dbReference>
<keyword evidence="2" id="KW-1185">Reference proteome</keyword>
<evidence type="ECO:0000313" key="1">
    <source>
        <dbReference type="EMBL" id="TWT95832.1"/>
    </source>
</evidence>
<comment type="caution">
    <text evidence="1">The sequence shown here is derived from an EMBL/GenBank/DDBJ whole genome shotgun (WGS) entry which is preliminary data.</text>
</comment>
<gene>
    <name evidence="1" type="ORF">Pla108_29090</name>
</gene>